<dbReference type="GeneID" id="19524872"/>
<sequence>MELFVASSVAVLIAGIGSIIIYMLPWVIALIRGTKSTTAIFFVSLLFNWTMVGWIGTLIWSIVAEKKSAQQPQQVIIIREKE</sequence>
<dbReference type="PIRSF" id="PIRSF004305">
    <property type="entry name" value="Phage-assoc_immunity"/>
    <property type="match status" value="1"/>
</dbReference>
<dbReference type="EMBL" id="KF582788">
    <property type="protein sequence ID" value="AIA80114.1"/>
    <property type="molecule type" value="Genomic_DNA"/>
</dbReference>
<keyword evidence="1" id="KW-1133">Transmembrane helix</keyword>
<feature type="transmembrane region" description="Helical" evidence="1">
    <location>
        <begin position="40"/>
        <end position="63"/>
    </location>
</feature>
<gene>
    <name evidence="2" type="ORF">JS09_0147</name>
</gene>
<organism evidence="2 3">
    <name type="scientific">Escherichia phage vB_EcoM_JS09</name>
    <dbReference type="NCBI Taxonomy" id="1430444"/>
    <lineage>
        <taxon>Viruses</taxon>
        <taxon>Duplodnaviria</taxon>
        <taxon>Heunggongvirae</taxon>
        <taxon>Uroviricota</taxon>
        <taxon>Caudoviricetes</taxon>
        <taxon>Pantevenvirales</taxon>
        <taxon>Straboviridae</taxon>
        <taxon>Tevenvirinae</taxon>
        <taxon>Mosigvirus</taxon>
        <taxon>Mosigvirus JS09</taxon>
    </lineage>
</organism>
<keyword evidence="1" id="KW-0472">Membrane</keyword>
<evidence type="ECO:0000313" key="3">
    <source>
        <dbReference type="Proteomes" id="UP000019733"/>
    </source>
</evidence>
<evidence type="ECO:0000313" key="2">
    <source>
        <dbReference type="EMBL" id="AIA80114.1"/>
    </source>
</evidence>
<proteinExistence type="predicted"/>
<accession>A0A060BNI2</accession>
<dbReference type="RefSeq" id="YP_009037470.1">
    <property type="nucleotide sequence ID" value="NC_024124.2"/>
</dbReference>
<evidence type="ECO:0000256" key="1">
    <source>
        <dbReference type="SAM" id="Phobius"/>
    </source>
</evidence>
<dbReference type="Proteomes" id="UP000019733">
    <property type="component" value="Segment"/>
</dbReference>
<dbReference type="OrthoDB" id="20501at10239"/>
<name>A0A060BNI2_9CAUD</name>
<protein>
    <submittedName>
        <fullName evidence="2">Immunity to superinfection membrane protein</fullName>
    </submittedName>
</protein>
<keyword evidence="3" id="KW-1185">Reference proteome</keyword>
<dbReference type="InterPro" id="IPR016410">
    <property type="entry name" value="Phage_imm"/>
</dbReference>
<reference evidence="2" key="1">
    <citation type="submission" date="2015-07" db="EMBL/GenBank/DDBJ databases">
        <title>Isolation and characterization of a novel lytic T4-like coliphage vB_EcoM_JS09 infecting APEC.</title>
        <authorList>
            <person name="Zhou Y."/>
            <person name="Bao H.D."/>
            <person name="Zhang H."/>
            <person name="Wang R."/>
        </authorList>
    </citation>
    <scope>NUCLEOTIDE SEQUENCE</scope>
</reference>
<dbReference type="Pfam" id="PF14373">
    <property type="entry name" value="Imm_superinfect"/>
    <property type="match status" value="1"/>
</dbReference>
<feature type="transmembrane region" description="Helical" evidence="1">
    <location>
        <begin position="6"/>
        <end position="28"/>
    </location>
</feature>
<dbReference type="KEGG" id="vg:19524872"/>
<keyword evidence="1" id="KW-0812">Transmembrane</keyword>